<dbReference type="Proteomes" id="UP000765509">
    <property type="component" value="Unassembled WGS sequence"/>
</dbReference>
<dbReference type="AlphaFoldDB" id="A0A9Q3CPK0"/>
<evidence type="ECO:0000313" key="2">
    <source>
        <dbReference type="Proteomes" id="UP000765509"/>
    </source>
</evidence>
<reference evidence="1" key="1">
    <citation type="submission" date="2021-03" db="EMBL/GenBank/DDBJ databases">
        <title>Draft genome sequence of rust myrtle Austropuccinia psidii MF-1, a brazilian biotype.</title>
        <authorList>
            <person name="Quecine M.C."/>
            <person name="Pachon D.M.R."/>
            <person name="Bonatelli M.L."/>
            <person name="Correr F.H."/>
            <person name="Franceschini L.M."/>
            <person name="Leite T.F."/>
            <person name="Margarido G.R.A."/>
            <person name="Almeida C.A."/>
            <person name="Ferrarezi J.A."/>
            <person name="Labate C.A."/>
        </authorList>
    </citation>
    <scope>NUCLEOTIDE SEQUENCE</scope>
    <source>
        <strain evidence="1">MF-1</strain>
    </source>
</reference>
<dbReference type="Pfam" id="PF09419">
    <property type="entry name" value="PGP_phosphatase"/>
    <property type="match status" value="1"/>
</dbReference>
<evidence type="ECO:0008006" key="3">
    <source>
        <dbReference type="Google" id="ProtNLM"/>
    </source>
</evidence>
<evidence type="ECO:0000313" key="1">
    <source>
        <dbReference type="EMBL" id="MBW0486613.1"/>
    </source>
</evidence>
<keyword evidence="2" id="KW-1185">Reference proteome</keyword>
<accession>A0A9Q3CPK0</accession>
<organism evidence="1 2">
    <name type="scientific">Austropuccinia psidii MF-1</name>
    <dbReference type="NCBI Taxonomy" id="1389203"/>
    <lineage>
        <taxon>Eukaryota</taxon>
        <taxon>Fungi</taxon>
        <taxon>Dikarya</taxon>
        <taxon>Basidiomycota</taxon>
        <taxon>Pucciniomycotina</taxon>
        <taxon>Pucciniomycetes</taxon>
        <taxon>Pucciniales</taxon>
        <taxon>Sphaerophragmiaceae</taxon>
        <taxon>Austropuccinia</taxon>
    </lineage>
</organism>
<protein>
    <recommendedName>
        <fullName evidence="3">HAD phosphatase, family IIIA</fullName>
    </recommendedName>
</protein>
<dbReference type="InterPro" id="IPR027706">
    <property type="entry name" value="PGP_Pase"/>
</dbReference>
<name>A0A9Q3CPK0_9BASI</name>
<dbReference type="OrthoDB" id="198652at2759"/>
<dbReference type="EMBL" id="AVOT02008736">
    <property type="protein sequence ID" value="MBW0486613.1"/>
    <property type="molecule type" value="Genomic_DNA"/>
</dbReference>
<comment type="caution">
    <text evidence="1">The sequence shown here is derived from an EMBL/GenBank/DDBJ whole genome shotgun (WGS) entry which is preliminary data.</text>
</comment>
<gene>
    <name evidence="1" type="ORF">O181_026328</name>
</gene>
<sequence>MGNFAGVRAVFCCLVKPRLLLPTTHVRDIRDIDWKQLKLQGFNGVVIDKDNCLTKPHEDQLVPELDEAWQSCLATFGGSRTLIVSNSAGTADDPALIQAESVARQLGAAVLVHEDKKPSQKVVRAIRSFFSSTTQQPPIPVIYPSVPPRFGTSTFQPISSTSLAPKLIVVGDRLTTDIILASRLRDSLERGTASINSKLDFLGGLKFPNKPSLDLTEDPIFAILTTHVWRKESFGTRLLRWSEKKALQLIIQHIASNAALTQQAPQLSLFHRVLVLKQYSLNNYRHICAIFKNLRRLSPNELSNAIVIRLQRSMLHLLTILRAQLLLALSKLKSSIIEYICNTTFKCLIKLKQTVSLFKPMSIGFFLPNSIRQLRVWKDMNFILNPANVSSKRKNGSLD</sequence>
<dbReference type="GO" id="GO:0008962">
    <property type="term" value="F:phosphatidylglycerophosphatase activity"/>
    <property type="evidence" value="ECO:0007669"/>
    <property type="project" value="InterPro"/>
</dbReference>
<proteinExistence type="predicted"/>